<proteinExistence type="predicted"/>
<sequence>MNKLLVIAIALQLALAFSTDGLTRALAELTAFLLTVVLFFNVKQGKTADPETKRALAKLEKSPKSTTTS</sequence>
<evidence type="ECO:0000313" key="2">
    <source>
        <dbReference type="Proteomes" id="UP000279760"/>
    </source>
</evidence>
<accession>A0A3G4VCX1</accession>
<protein>
    <submittedName>
        <fullName evidence="1">Uncharacterized protein</fullName>
    </submittedName>
</protein>
<dbReference type="RefSeq" id="WP_006075267.1">
    <property type="nucleotide sequence ID" value="NZ_CP033577.1"/>
</dbReference>
<name>A0A3G4VCX1_9VIBR</name>
<dbReference type="AlphaFoldDB" id="A0A3G4VCX1"/>
<evidence type="ECO:0000313" key="1">
    <source>
        <dbReference type="EMBL" id="AYV22235.1"/>
    </source>
</evidence>
<dbReference type="EMBL" id="CP033577">
    <property type="protein sequence ID" value="AYV22235.1"/>
    <property type="molecule type" value="Genomic_DNA"/>
</dbReference>
<dbReference type="Proteomes" id="UP000279760">
    <property type="component" value="Chromosome 1"/>
</dbReference>
<reference evidence="1 2" key="1">
    <citation type="submission" date="2018-11" db="EMBL/GenBank/DDBJ databases">
        <title>Complete Genome Sequence of Vbrio mediterranei 117-T6: a Potential Pathogen Bacteria Isolated from the Conchocelis of Pyropia.</title>
        <authorList>
            <person name="Liu Q."/>
        </authorList>
    </citation>
    <scope>NUCLEOTIDE SEQUENCE [LARGE SCALE GENOMIC DNA]</scope>
    <source>
        <strain evidence="1 2">117-T6</strain>
    </source>
</reference>
<gene>
    <name evidence="1" type="ORF">ECB94_13730</name>
</gene>
<organism evidence="1 2">
    <name type="scientific">Vibrio mediterranei</name>
    <dbReference type="NCBI Taxonomy" id="689"/>
    <lineage>
        <taxon>Bacteria</taxon>
        <taxon>Pseudomonadati</taxon>
        <taxon>Pseudomonadota</taxon>
        <taxon>Gammaproteobacteria</taxon>
        <taxon>Vibrionales</taxon>
        <taxon>Vibrionaceae</taxon>
        <taxon>Vibrio</taxon>
    </lineage>
</organism>
<dbReference type="GeneID" id="64085338"/>